<dbReference type="InterPro" id="IPR050631">
    <property type="entry name" value="PheA/TfdB_FAD_monoxygenase"/>
</dbReference>
<dbReference type="InterPro" id="IPR036188">
    <property type="entry name" value="FAD/NAD-bd_sf"/>
</dbReference>
<dbReference type="Gene3D" id="3.50.50.60">
    <property type="entry name" value="FAD/NAD(P)-binding domain"/>
    <property type="match status" value="1"/>
</dbReference>
<protein>
    <submittedName>
        <fullName evidence="3">Bifunctional 3-(3-hydroxy-phenyl)propionate/3-hydroxycinnamic acid hydroxylase</fullName>
    </submittedName>
</protein>
<keyword evidence="4" id="KW-1185">Reference proteome</keyword>
<dbReference type="EMBL" id="RBAN01000008">
    <property type="protein sequence ID" value="RKN50185.1"/>
    <property type="molecule type" value="Genomic_DNA"/>
</dbReference>
<dbReference type="Proteomes" id="UP000279968">
    <property type="component" value="Unassembled WGS sequence"/>
</dbReference>
<dbReference type="RefSeq" id="WP_120783122.1">
    <property type="nucleotide sequence ID" value="NZ_JBHLUP010000005.1"/>
</dbReference>
<feature type="domain" description="FAD-binding" evidence="2">
    <location>
        <begin position="8"/>
        <end position="339"/>
    </location>
</feature>
<dbReference type="Pfam" id="PF01494">
    <property type="entry name" value="FAD_binding_3"/>
    <property type="match status" value="1"/>
</dbReference>
<evidence type="ECO:0000259" key="2">
    <source>
        <dbReference type="Pfam" id="PF01494"/>
    </source>
</evidence>
<organism evidence="3 4">
    <name type="scientific">Micromonospora costi</name>
    <dbReference type="NCBI Taxonomy" id="1530042"/>
    <lineage>
        <taxon>Bacteria</taxon>
        <taxon>Bacillati</taxon>
        <taxon>Actinomycetota</taxon>
        <taxon>Actinomycetes</taxon>
        <taxon>Micromonosporales</taxon>
        <taxon>Micromonosporaceae</taxon>
        <taxon>Micromonospora</taxon>
    </lineage>
</organism>
<accession>A0A3A9ZPR3</accession>
<dbReference type="AlphaFoldDB" id="A0A3A9ZPR3"/>
<proteinExistence type="predicted"/>
<dbReference type="PRINTS" id="PR00420">
    <property type="entry name" value="RNGMNOXGNASE"/>
</dbReference>
<reference evidence="3 4" key="1">
    <citation type="journal article" date="2015" name="Int. J. Syst. Evol. Microbiol.">
        <title>Micromonospora costi sp. nov., isolated from a leaf of Costus speciosus.</title>
        <authorList>
            <person name="Thawai C."/>
        </authorList>
    </citation>
    <scope>NUCLEOTIDE SEQUENCE [LARGE SCALE GENOMIC DNA]</scope>
    <source>
        <strain evidence="3 4">CS1-12</strain>
    </source>
</reference>
<dbReference type="PANTHER" id="PTHR43476">
    <property type="entry name" value="3-(3-HYDROXY-PHENYL)PROPIONATE/3-HYDROXYCINNAMIC ACID HYDROXYLASE"/>
    <property type="match status" value="1"/>
</dbReference>
<dbReference type="NCBIfam" id="NF004829">
    <property type="entry name" value="PRK06183.1-3"/>
    <property type="match status" value="1"/>
</dbReference>
<gene>
    <name evidence="3" type="ORF">D7193_30510</name>
</gene>
<name>A0A3A9ZPR3_9ACTN</name>
<evidence type="ECO:0000313" key="3">
    <source>
        <dbReference type="EMBL" id="RKN50185.1"/>
    </source>
</evidence>
<dbReference type="SUPFAM" id="SSF51905">
    <property type="entry name" value="FAD/NAD(P)-binding domain"/>
    <property type="match status" value="1"/>
</dbReference>
<dbReference type="GO" id="GO:0071949">
    <property type="term" value="F:FAD binding"/>
    <property type="evidence" value="ECO:0007669"/>
    <property type="project" value="InterPro"/>
</dbReference>
<dbReference type="GO" id="GO:0019622">
    <property type="term" value="P:3-(3-hydroxy)phenylpropionate catabolic process"/>
    <property type="evidence" value="ECO:0007669"/>
    <property type="project" value="TreeGrafter"/>
</dbReference>
<evidence type="ECO:0000256" key="1">
    <source>
        <dbReference type="ARBA" id="ARBA00023002"/>
    </source>
</evidence>
<dbReference type="PANTHER" id="PTHR43476:SF3">
    <property type="entry name" value="FAD-BINDING MONOOXYGENASE"/>
    <property type="match status" value="1"/>
</dbReference>
<sequence>MAGTSDTVDVVVVGCGPVGGVLAALLGAHGATVVVVDPNHEPHPLPRAATLDAEVMRILGRVPGLHDTGRWAATVRRSRVLGPDHRPLFTVDVPDPGAAAPQPALIDQPELEAALRAGLSALPTVAVRTGRSVVEIEQGDGHVRVALDDGTPVRAGWVVGCDGASSSVRRLLDLPYDGVSFPQPWLVVDATTGADLTAPPTMSFVLDPRRPLVTMSRPGAYRWEWMLLPGEDPERMAGEATVRELIGAWVDPDAVRVRRAAVFTFHARAAARWRRGRVLLAGDAAHSMPPFVGQGLGSGIRDAASLAWRLAQVARGLDGDDLLDGYERERRPDVRATTRMALRAGRVVQSRSPVGSALLRAVLRTAGSVPGLEGFVSRRAQRAQPARRLPRAAVGSRPDAGRLLPDVRVRVRGGDLVRLDDLLGTRWAVIGYGVDPRSAMDAGAREWAAAREAVILAVAVPGRPVTVDAGCAVVEDPAGALRPPRRAAVTVVRPDRFLLGTLPVPLRGGDLAVRPASR</sequence>
<keyword evidence="1" id="KW-0560">Oxidoreductase</keyword>
<dbReference type="OrthoDB" id="3647401at2"/>
<dbReference type="GO" id="GO:0008688">
    <property type="term" value="F:3-(3-hydroxyphenyl)propionate hydroxylase activity"/>
    <property type="evidence" value="ECO:0007669"/>
    <property type="project" value="TreeGrafter"/>
</dbReference>
<comment type="caution">
    <text evidence="3">The sequence shown here is derived from an EMBL/GenBank/DDBJ whole genome shotgun (WGS) entry which is preliminary data.</text>
</comment>
<dbReference type="InterPro" id="IPR002938">
    <property type="entry name" value="FAD-bd"/>
</dbReference>
<dbReference type="Gene3D" id="3.30.70.2450">
    <property type="match status" value="1"/>
</dbReference>
<evidence type="ECO:0000313" key="4">
    <source>
        <dbReference type="Proteomes" id="UP000279968"/>
    </source>
</evidence>